<sequence length="306" mass="34339">MTGPHRPVPVGAGADIRTRQDEIEHLRRLRAYSHMYNSAQMWRRLRAAGTLALALIAPVVAVFVPSSTDTLAAVGAGWLVIGRTVLTRLEQHARGDAVRAHELYDTKLFHLPWNQSLAGSPPSPDDIVRAAERVPDHERYHDWYSIDLTGVAWPGDVLLCQRQSMVWSRSDHRAYGNAVLAAGLGWFTAGLVLAVVKDLSLSDYLIKIFLPCAPAFLDTSELAHEHRQHSIAREQTENDIRELWNTYRLAPDNLPVGETRRIQDSAFQLRRTGPRVPTFYYRLRRSSSQHATVTATAELICPENSP</sequence>
<evidence type="ECO:0000256" key="1">
    <source>
        <dbReference type="SAM" id="Phobius"/>
    </source>
</evidence>
<gene>
    <name evidence="2" type="ordered locus">Caci_6925</name>
</gene>
<dbReference type="Pfam" id="PF18159">
    <property type="entry name" value="S_4TM"/>
    <property type="match status" value="1"/>
</dbReference>
<keyword evidence="1" id="KW-0812">Transmembrane</keyword>
<dbReference type="AlphaFoldDB" id="C7Q3J3"/>
<dbReference type="EMBL" id="CP001700">
    <property type="protein sequence ID" value="ACU75758.1"/>
    <property type="molecule type" value="Genomic_DNA"/>
</dbReference>
<dbReference type="RefSeq" id="WP_015795486.1">
    <property type="nucleotide sequence ID" value="NC_013131.1"/>
</dbReference>
<keyword evidence="3" id="KW-1185">Reference proteome</keyword>
<protein>
    <submittedName>
        <fullName evidence="2">Uncharacterized protein</fullName>
    </submittedName>
</protein>
<feature type="transmembrane region" description="Helical" evidence="1">
    <location>
        <begin position="45"/>
        <end position="64"/>
    </location>
</feature>
<reference evidence="2 3" key="1">
    <citation type="journal article" date="2009" name="Stand. Genomic Sci.">
        <title>Complete genome sequence of Catenulispora acidiphila type strain (ID 139908).</title>
        <authorList>
            <person name="Copeland A."/>
            <person name="Lapidus A."/>
            <person name="Glavina Del Rio T."/>
            <person name="Nolan M."/>
            <person name="Lucas S."/>
            <person name="Chen F."/>
            <person name="Tice H."/>
            <person name="Cheng J.F."/>
            <person name="Bruce D."/>
            <person name="Goodwin L."/>
            <person name="Pitluck S."/>
            <person name="Mikhailova N."/>
            <person name="Pati A."/>
            <person name="Ivanova N."/>
            <person name="Mavromatis K."/>
            <person name="Chen A."/>
            <person name="Palaniappan K."/>
            <person name="Chain P."/>
            <person name="Land M."/>
            <person name="Hauser L."/>
            <person name="Chang Y.J."/>
            <person name="Jeffries C.D."/>
            <person name="Chertkov O."/>
            <person name="Brettin T."/>
            <person name="Detter J.C."/>
            <person name="Han C."/>
            <person name="Ali Z."/>
            <person name="Tindall B.J."/>
            <person name="Goker M."/>
            <person name="Bristow J."/>
            <person name="Eisen J.A."/>
            <person name="Markowitz V."/>
            <person name="Hugenholtz P."/>
            <person name="Kyrpides N.C."/>
            <person name="Klenk H.P."/>
        </authorList>
    </citation>
    <scope>NUCLEOTIDE SEQUENCE [LARGE SCALE GENOMIC DNA]</scope>
    <source>
        <strain evidence="3">DSM 44928 / JCM 14897 / NBRC 102108 / NRRL B-24433 / ID139908</strain>
    </source>
</reference>
<dbReference type="HOGENOM" id="CLU_077101_0_0_11"/>
<keyword evidence="1" id="KW-1133">Transmembrane helix</keyword>
<dbReference type="InParanoid" id="C7Q3J3"/>
<feature type="transmembrane region" description="Helical" evidence="1">
    <location>
        <begin position="174"/>
        <end position="196"/>
    </location>
</feature>
<proteinExistence type="predicted"/>
<dbReference type="KEGG" id="cai:Caci_6925"/>
<name>C7Q3J3_CATAD</name>
<dbReference type="OrthoDB" id="3297333at2"/>
<evidence type="ECO:0000313" key="3">
    <source>
        <dbReference type="Proteomes" id="UP000000851"/>
    </source>
</evidence>
<accession>C7Q3J3</accession>
<keyword evidence="1" id="KW-0472">Membrane</keyword>
<feature type="transmembrane region" description="Helical" evidence="1">
    <location>
        <begin position="70"/>
        <end position="86"/>
    </location>
</feature>
<dbReference type="Proteomes" id="UP000000851">
    <property type="component" value="Chromosome"/>
</dbReference>
<organism evidence="2 3">
    <name type="scientific">Catenulispora acidiphila (strain DSM 44928 / JCM 14897 / NBRC 102108 / NRRL B-24433 / ID139908)</name>
    <dbReference type="NCBI Taxonomy" id="479433"/>
    <lineage>
        <taxon>Bacteria</taxon>
        <taxon>Bacillati</taxon>
        <taxon>Actinomycetota</taxon>
        <taxon>Actinomycetes</taxon>
        <taxon>Catenulisporales</taxon>
        <taxon>Catenulisporaceae</taxon>
        <taxon>Catenulispora</taxon>
    </lineage>
</organism>
<evidence type="ECO:0000313" key="2">
    <source>
        <dbReference type="EMBL" id="ACU75758.1"/>
    </source>
</evidence>
<dbReference type="STRING" id="479433.Caci_6925"/>
<dbReference type="InterPro" id="IPR049920">
    <property type="entry name" value="IK1_05631-like"/>
</dbReference>
<dbReference type="eggNOG" id="ENOG5032QXB">
    <property type="taxonomic scope" value="Bacteria"/>
</dbReference>